<dbReference type="RefSeq" id="WP_319833721.1">
    <property type="nucleotide sequence ID" value="NZ_CP138858.1"/>
</dbReference>
<dbReference type="EMBL" id="CP138858">
    <property type="protein sequence ID" value="WPJ96864.1"/>
    <property type="molecule type" value="Genomic_DNA"/>
</dbReference>
<evidence type="ECO:0000256" key="1">
    <source>
        <dbReference type="SAM" id="Phobius"/>
    </source>
</evidence>
<gene>
    <name evidence="2" type="ORF">SH580_03980</name>
</gene>
<organism evidence="2 3">
    <name type="scientific">Coraliomargarita algicola</name>
    <dbReference type="NCBI Taxonomy" id="3092156"/>
    <lineage>
        <taxon>Bacteria</taxon>
        <taxon>Pseudomonadati</taxon>
        <taxon>Verrucomicrobiota</taxon>
        <taxon>Opitutia</taxon>
        <taxon>Puniceicoccales</taxon>
        <taxon>Coraliomargaritaceae</taxon>
        <taxon>Coraliomargarita</taxon>
    </lineage>
</organism>
<sequence>MAFYFVIVLTVVVAWLAINKIENYTQRAIAGLFLFGLAFFVYDLGKTVSHGYEIGFYQNGIINIKEIIEEEAAFALIKPLEEFEENTYSDHAYASYTSALELSQTTSEIIKKIKSDGAGQPILRARYSTTLTNPKP</sequence>
<keyword evidence="1" id="KW-0812">Transmembrane</keyword>
<dbReference type="Proteomes" id="UP001324993">
    <property type="component" value="Chromosome"/>
</dbReference>
<reference evidence="2 3" key="1">
    <citation type="submission" date="2023-11" db="EMBL/GenBank/DDBJ databases">
        <title>Coraliomargarita sp. nov., isolated from marine algae.</title>
        <authorList>
            <person name="Lee J.K."/>
            <person name="Baek J.H."/>
            <person name="Kim J.M."/>
            <person name="Choi D.G."/>
            <person name="Jeon C.O."/>
        </authorList>
    </citation>
    <scope>NUCLEOTIDE SEQUENCE [LARGE SCALE GENOMIC DNA]</scope>
    <source>
        <strain evidence="2 3">J2-16</strain>
    </source>
</reference>
<keyword evidence="1" id="KW-1133">Transmembrane helix</keyword>
<protein>
    <submittedName>
        <fullName evidence="2">Uncharacterized protein</fullName>
    </submittedName>
</protein>
<name>A0ABZ0RNQ7_9BACT</name>
<evidence type="ECO:0000313" key="2">
    <source>
        <dbReference type="EMBL" id="WPJ96864.1"/>
    </source>
</evidence>
<keyword evidence="3" id="KW-1185">Reference proteome</keyword>
<feature type="transmembrane region" description="Helical" evidence="1">
    <location>
        <begin position="24"/>
        <end position="42"/>
    </location>
</feature>
<evidence type="ECO:0000313" key="3">
    <source>
        <dbReference type="Proteomes" id="UP001324993"/>
    </source>
</evidence>
<keyword evidence="1" id="KW-0472">Membrane</keyword>
<accession>A0ABZ0RNQ7</accession>
<proteinExistence type="predicted"/>